<dbReference type="EMBL" id="SMGK01000002">
    <property type="protein sequence ID" value="TCK74368.1"/>
    <property type="molecule type" value="Genomic_DNA"/>
</dbReference>
<sequence>MAQTEILQQFEHPWNPDGSGSVSPASLEAWVKERLARHQKSLDTMLSVSGARTLENTLRAYDDAVAELGAAGSQTGLLNSVATSKEVRDAAQALTQQIAEAGTILALNQDVYKALSAIDLSSADDATRHYAERTLLQYRLAGVDKDDAMRAHIKELQDKATLLSLTFARNVQEGGNRVTVKSAAELDGLPQDFLASHPPSEDGTVTLTTDYPDFLPVMTFAKSAELRRNMFLAYQTRAYPANRQVLMDLLATRQEIATTLGFSTWADLATADQMMESAGNMQAFLDQLDKATKGGAEREYAMVMEFVQARESGVEKLSAADRGYWYEQYRRTAFDFDSQSVRPYFPYERVERGVLETAEKLFKVTFLPAEGAEVWHESVSAWDVFDGATTTARGRIGRFYLDMHPREGKDKWFSAHPLIPGIRDRQVPEAALICNFPGGTKDDPGLMQYSDVVTYFHEFGHLMHAILGGQQQWAGVSGIATEGDFVEVPSQTLEEFFRDPRLLATFAHHYQTNEPIPAELVLKMNRAGAFGRADWVRSQLFYTSYSLDTHQNDPAALDLDALLKSDYERFVPYEWVDGNRMYASFTHLTGYSSNYYTYLYDKVIALDFFSTFNRVNLLDDPVSMKYRQMVLEPGGSLPGKDIVLRFLGRSQSFDAFQNWVSEEFVPGTPMYD</sequence>
<dbReference type="InterPro" id="IPR001567">
    <property type="entry name" value="Pept_M3A_M3B_dom"/>
</dbReference>
<evidence type="ECO:0000259" key="9">
    <source>
        <dbReference type="Pfam" id="PF01432"/>
    </source>
</evidence>
<keyword evidence="2 7" id="KW-0645">Protease</keyword>
<evidence type="ECO:0000313" key="10">
    <source>
        <dbReference type="EMBL" id="TCK74368.1"/>
    </source>
</evidence>
<evidence type="ECO:0000256" key="6">
    <source>
        <dbReference type="ARBA" id="ARBA00023049"/>
    </source>
</evidence>
<dbReference type="AlphaFoldDB" id="A0A4R1L805"/>
<keyword evidence="5 7" id="KW-0862">Zinc</keyword>
<evidence type="ECO:0000313" key="11">
    <source>
        <dbReference type="Proteomes" id="UP000295210"/>
    </source>
</evidence>
<organism evidence="10 11">
    <name type="scientific">Acidipila rosea</name>
    <dbReference type="NCBI Taxonomy" id="768535"/>
    <lineage>
        <taxon>Bacteria</taxon>
        <taxon>Pseudomonadati</taxon>
        <taxon>Acidobacteriota</taxon>
        <taxon>Terriglobia</taxon>
        <taxon>Terriglobales</taxon>
        <taxon>Acidobacteriaceae</taxon>
        <taxon>Acidipila</taxon>
    </lineage>
</organism>
<proteinExistence type="inferred from homology"/>
<feature type="region of interest" description="Disordered" evidence="8">
    <location>
        <begin position="1"/>
        <end position="23"/>
    </location>
</feature>
<dbReference type="RefSeq" id="WP_131995349.1">
    <property type="nucleotide sequence ID" value="NZ_SMGK01000002.1"/>
</dbReference>
<keyword evidence="6 7" id="KW-0482">Metalloprotease</keyword>
<dbReference type="Pfam" id="PF01432">
    <property type="entry name" value="Peptidase_M3"/>
    <property type="match status" value="1"/>
</dbReference>
<dbReference type="Proteomes" id="UP000295210">
    <property type="component" value="Unassembled WGS sequence"/>
</dbReference>
<evidence type="ECO:0000256" key="7">
    <source>
        <dbReference type="RuleBase" id="RU003435"/>
    </source>
</evidence>
<evidence type="ECO:0000256" key="3">
    <source>
        <dbReference type="ARBA" id="ARBA00022723"/>
    </source>
</evidence>
<keyword evidence="3 7" id="KW-0479">Metal-binding</keyword>
<dbReference type="GO" id="GO:0006518">
    <property type="term" value="P:peptide metabolic process"/>
    <property type="evidence" value="ECO:0007669"/>
    <property type="project" value="TreeGrafter"/>
</dbReference>
<dbReference type="Gene3D" id="3.40.390.10">
    <property type="entry name" value="Collagenase (Catalytic Domain)"/>
    <property type="match status" value="1"/>
</dbReference>
<evidence type="ECO:0000256" key="5">
    <source>
        <dbReference type="ARBA" id="ARBA00022833"/>
    </source>
</evidence>
<dbReference type="GO" id="GO:0006508">
    <property type="term" value="P:proteolysis"/>
    <property type="evidence" value="ECO:0007669"/>
    <property type="project" value="UniProtKB-KW"/>
</dbReference>
<keyword evidence="11" id="KW-1185">Reference proteome</keyword>
<dbReference type="InterPro" id="IPR024079">
    <property type="entry name" value="MetalloPept_cat_dom_sf"/>
</dbReference>
<evidence type="ECO:0000256" key="2">
    <source>
        <dbReference type="ARBA" id="ARBA00022670"/>
    </source>
</evidence>
<dbReference type="InterPro" id="IPR024080">
    <property type="entry name" value="Neurolysin/TOP_N"/>
</dbReference>
<feature type="domain" description="Peptidase M3A/M3B catalytic" evidence="9">
    <location>
        <begin position="218"/>
        <end position="658"/>
    </location>
</feature>
<dbReference type="InterPro" id="IPR024077">
    <property type="entry name" value="Neurolysin/TOP_dom2"/>
</dbReference>
<gene>
    <name evidence="10" type="ORF">C7378_1990</name>
</gene>
<comment type="cofactor">
    <cofactor evidence="7">
        <name>Zn(2+)</name>
        <dbReference type="ChEBI" id="CHEBI:29105"/>
    </cofactor>
    <text evidence="7">Binds 1 zinc ion.</text>
</comment>
<dbReference type="SUPFAM" id="SSF55486">
    <property type="entry name" value="Metalloproteases ('zincins'), catalytic domain"/>
    <property type="match status" value="1"/>
</dbReference>
<dbReference type="GO" id="GO:0046872">
    <property type="term" value="F:metal ion binding"/>
    <property type="evidence" value="ECO:0007669"/>
    <property type="project" value="UniProtKB-UniRule"/>
</dbReference>
<protein>
    <submittedName>
        <fullName evidence="10">Thimet oligopeptidase</fullName>
    </submittedName>
</protein>
<accession>A0A4R1L805</accession>
<keyword evidence="4 7" id="KW-0378">Hydrolase</keyword>
<reference evidence="10 11" key="1">
    <citation type="submission" date="2019-03" db="EMBL/GenBank/DDBJ databases">
        <title>Genomic Encyclopedia of Type Strains, Phase IV (KMG-IV): sequencing the most valuable type-strain genomes for metagenomic binning, comparative biology and taxonomic classification.</title>
        <authorList>
            <person name="Goeker M."/>
        </authorList>
    </citation>
    <scope>NUCLEOTIDE SEQUENCE [LARGE SCALE GENOMIC DNA]</scope>
    <source>
        <strain evidence="10 11">DSM 103428</strain>
    </source>
</reference>
<comment type="similarity">
    <text evidence="1 7">Belongs to the peptidase M3 family.</text>
</comment>
<dbReference type="OrthoDB" id="9773538at2"/>
<evidence type="ECO:0000256" key="4">
    <source>
        <dbReference type="ARBA" id="ARBA00022801"/>
    </source>
</evidence>
<dbReference type="GO" id="GO:0004222">
    <property type="term" value="F:metalloendopeptidase activity"/>
    <property type="evidence" value="ECO:0007669"/>
    <property type="project" value="InterPro"/>
</dbReference>
<dbReference type="Gene3D" id="1.10.1370.10">
    <property type="entry name" value="Neurolysin, domain 3"/>
    <property type="match status" value="1"/>
</dbReference>
<dbReference type="PANTHER" id="PTHR11804">
    <property type="entry name" value="PROTEASE M3 THIMET OLIGOPEPTIDASE-RELATED"/>
    <property type="match status" value="1"/>
</dbReference>
<dbReference type="CDD" id="cd06455">
    <property type="entry name" value="M3A_TOP"/>
    <property type="match status" value="1"/>
</dbReference>
<evidence type="ECO:0000256" key="8">
    <source>
        <dbReference type="SAM" id="MobiDB-lite"/>
    </source>
</evidence>
<dbReference type="PANTHER" id="PTHR11804:SF84">
    <property type="entry name" value="SACCHAROLYSIN"/>
    <property type="match status" value="1"/>
</dbReference>
<name>A0A4R1L805_9BACT</name>
<dbReference type="InterPro" id="IPR045090">
    <property type="entry name" value="Pept_M3A_M3B"/>
</dbReference>
<comment type="caution">
    <text evidence="10">The sequence shown here is derived from an EMBL/GenBank/DDBJ whole genome shotgun (WGS) entry which is preliminary data.</text>
</comment>
<evidence type="ECO:0000256" key="1">
    <source>
        <dbReference type="ARBA" id="ARBA00006040"/>
    </source>
</evidence>
<dbReference type="Gene3D" id="1.20.1050.40">
    <property type="entry name" value="Endopeptidase. Chain P, domain 1"/>
    <property type="match status" value="1"/>
</dbReference>